<reference evidence="2" key="1">
    <citation type="journal article" date="2020" name="Stud. Mycol.">
        <title>101 Dothideomycetes genomes: a test case for predicting lifestyles and emergence of pathogens.</title>
        <authorList>
            <person name="Haridas S."/>
            <person name="Albert R."/>
            <person name="Binder M."/>
            <person name="Bloem J."/>
            <person name="Labutti K."/>
            <person name="Salamov A."/>
            <person name="Andreopoulos B."/>
            <person name="Baker S."/>
            <person name="Barry K."/>
            <person name="Bills G."/>
            <person name="Bluhm B."/>
            <person name="Cannon C."/>
            <person name="Castanera R."/>
            <person name="Culley D."/>
            <person name="Daum C."/>
            <person name="Ezra D."/>
            <person name="Gonzalez J."/>
            <person name="Henrissat B."/>
            <person name="Kuo A."/>
            <person name="Liang C."/>
            <person name="Lipzen A."/>
            <person name="Lutzoni F."/>
            <person name="Magnuson J."/>
            <person name="Mondo S."/>
            <person name="Nolan M."/>
            <person name="Ohm R."/>
            <person name="Pangilinan J."/>
            <person name="Park H.-J."/>
            <person name="Ramirez L."/>
            <person name="Alfaro M."/>
            <person name="Sun H."/>
            <person name="Tritt A."/>
            <person name="Yoshinaga Y."/>
            <person name="Zwiers L.-H."/>
            <person name="Turgeon B."/>
            <person name="Goodwin S."/>
            <person name="Spatafora J."/>
            <person name="Crous P."/>
            <person name="Grigoriev I."/>
        </authorList>
    </citation>
    <scope>NUCLEOTIDE SEQUENCE</scope>
    <source>
        <strain evidence="2">CBS 122368</strain>
    </source>
</reference>
<evidence type="ECO:0000313" key="3">
    <source>
        <dbReference type="Proteomes" id="UP000800094"/>
    </source>
</evidence>
<dbReference type="AlphaFoldDB" id="A0A6A6IEP6"/>
<evidence type="ECO:0000256" key="1">
    <source>
        <dbReference type="SAM" id="MobiDB-lite"/>
    </source>
</evidence>
<feature type="compositionally biased region" description="Basic and acidic residues" evidence="1">
    <location>
        <begin position="296"/>
        <end position="357"/>
    </location>
</feature>
<evidence type="ECO:0000313" key="2">
    <source>
        <dbReference type="EMBL" id="KAF2248876.1"/>
    </source>
</evidence>
<feature type="region of interest" description="Disordered" evidence="1">
    <location>
        <begin position="296"/>
        <end position="480"/>
    </location>
</feature>
<dbReference type="RefSeq" id="XP_033683880.1">
    <property type="nucleotide sequence ID" value="XM_033834905.1"/>
</dbReference>
<feature type="region of interest" description="Disordered" evidence="1">
    <location>
        <begin position="77"/>
        <end position="150"/>
    </location>
</feature>
<sequence length="480" mass="51827">MPLIRTCIQKLARLVMSSPESGELCSSPPDASAKPPLGGIRRDDEVVVSVQEHDDDSDDVSLLFPRYSVGIADVSSQAVASTTDEGASVRSLAGGTTATDYDSSPAQFASPPPPNVARSSAGGGKDGRKSPLDNNDKPVSPLHLSSSNSTVINDSAVDDAKDAPTPPPSPISSAMLTLHPAGPHARAIADCKAILLRGAAAWSADSIKDTTKTIEAALSVLYKALEEARDEAEAHPAEVARRMKTLELVSARLEKLDGDETNVVLVAMVRAGVKGVLVEGRRLLGCVEGEAGMGEVGKKEEGKGKEKGDVETKSLGERNESEEVEMKSLKENDERQERDIDMKSLKEDDEPKKKDVDIESLTKPNDSQEQDVDMKSLKELDESKEQGFDIKSLSRPDEPKEQDADMKSLKESIDPKAQDIDVESLTQPDEPEKQDASTKSLNQPDESKEHEVDMHSLKENEDPKKVESIDERKDSKTMAL</sequence>
<feature type="compositionally biased region" description="Basic and acidic residues" evidence="1">
    <location>
        <begin position="445"/>
        <end position="480"/>
    </location>
</feature>
<feature type="compositionally biased region" description="Basic and acidic residues" evidence="1">
    <location>
        <begin position="125"/>
        <end position="136"/>
    </location>
</feature>
<protein>
    <submittedName>
        <fullName evidence="2">Uncharacterized protein</fullName>
    </submittedName>
</protein>
<gene>
    <name evidence="2" type="ORF">BU26DRAFT_594608</name>
</gene>
<name>A0A6A6IEP6_9PLEO</name>
<dbReference type="Proteomes" id="UP000800094">
    <property type="component" value="Unassembled WGS sequence"/>
</dbReference>
<proteinExistence type="predicted"/>
<dbReference type="EMBL" id="ML987195">
    <property type="protein sequence ID" value="KAF2248876.1"/>
    <property type="molecule type" value="Genomic_DNA"/>
</dbReference>
<dbReference type="GeneID" id="54588235"/>
<keyword evidence="3" id="KW-1185">Reference proteome</keyword>
<feature type="region of interest" description="Disordered" evidence="1">
    <location>
        <begin position="157"/>
        <end position="176"/>
    </location>
</feature>
<organism evidence="2 3">
    <name type="scientific">Trematosphaeria pertusa</name>
    <dbReference type="NCBI Taxonomy" id="390896"/>
    <lineage>
        <taxon>Eukaryota</taxon>
        <taxon>Fungi</taxon>
        <taxon>Dikarya</taxon>
        <taxon>Ascomycota</taxon>
        <taxon>Pezizomycotina</taxon>
        <taxon>Dothideomycetes</taxon>
        <taxon>Pleosporomycetidae</taxon>
        <taxon>Pleosporales</taxon>
        <taxon>Massarineae</taxon>
        <taxon>Trematosphaeriaceae</taxon>
        <taxon>Trematosphaeria</taxon>
    </lineage>
</organism>
<feature type="region of interest" description="Disordered" evidence="1">
    <location>
        <begin position="18"/>
        <end position="40"/>
    </location>
</feature>
<feature type="compositionally biased region" description="Basic and acidic residues" evidence="1">
    <location>
        <begin position="372"/>
        <end position="419"/>
    </location>
</feature>
<accession>A0A6A6IEP6</accession>